<keyword evidence="2 9" id="KW-0963">Cytoplasm</keyword>
<comment type="similarity">
    <text evidence="1 9">Belongs to the GPN-loop GTPase family.</text>
</comment>
<feature type="compositionally biased region" description="Basic and acidic residues" evidence="10">
    <location>
        <begin position="309"/>
        <end position="335"/>
    </location>
</feature>
<keyword evidence="3 9" id="KW-0547">Nucleotide-binding</keyword>
<evidence type="ECO:0000256" key="2">
    <source>
        <dbReference type="ARBA" id="ARBA00022490"/>
    </source>
</evidence>
<sequence>MAEAGVSKMNASSVPENGSAGVAGAAPSNAADSQQCPSSTDSSDNAKASGDFSKKPTCLIFLGMAGSGKTTLVQKVTSYLYEKKPAPYVINLDPACAEMPYPANIDIRDTVKYKDVMKQYGLGPNGGIVTSLNLFATQFDQLLGLLDKRQDQHEYVIIDTPGQIEVFTWSASGSIITEALAAGFPTVIVYVMDSVRSVNPVTFMSNMLYACSILYKTRLPFVVALNKARILPTDVVDSSYAEEWMRDFEAFDEALRSESSYATNLTYSMSLVLDEFYSNLRCTGLVGDARREYLTEYRAEYERLRAARDQAERGRQRRDLQRLEADLEPQDREATVESDVTLRSAARVDDDGRPGGGGETERDDEDDTESFQSFLQQHKQRQAARRTTDASKS</sequence>
<feature type="region of interest" description="Disordered" evidence="10">
    <location>
        <begin position="1"/>
        <end position="50"/>
    </location>
</feature>
<dbReference type="AlphaFoldDB" id="A0A6A4X3C7"/>
<proteinExistence type="inferred from homology"/>
<keyword evidence="7" id="KW-0539">Nucleus</keyword>
<organism evidence="11 12">
    <name type="scientific">Amphibalanus amphitrite</name>
    <name type="common">Striped barnacle</name>
    <name type="synonym">Balanus amphitrite</name>
    <dbReference type="NCBI Taxonomy" id="1232801"/>
    <lineage>
        <taxon>Eukaryota</taxon>
        <taxon>Metazoa</taxon>
        <taxon>Ecdysozoa</taxon>
        <taxon>Arthropoda</taxon>
        <taxon>Crustacea</taxon>
        <taxon>Multicrustacea</taxon>
        <taxon>Cirripedia</taxon>
        <taxon>Thoracica</taxon>
        <taxon>Thoracicalcarea</taxon>
        <taxon>Balanomorpha</taxon>
        <taxon>Balanoidea</taxon>
        <taxon>Balanidae</taxon>
        <taxon>Amphibalaninae</taxon>
        <taxon>Amphibalanus</taxon>
    </lineage>
</organism>
<feature type="compositionally biased region" description="Polar residues" evidence="10">
    <location>
        <begin position="34"/>
        <end position="46"/>
    </location>
</feature>
<comment type="subunit">
    <text evidence="9">Binds to RNA polymerase II.</text>
</comment>
<comment type="subcellular location">
    <subcellularLocation>
        <location evidence="9">Cytoplasm</location>
    </subcellularLocation>
    <subcellularLocation>
        <location evidence="9">Nucleus</location>
    </subcellularLocation>
</comment>
<dbReference type="GO" id="GO:0005737">
    <property type="term" value="C:cytoplasm"/>
    <property type="evidence" value="ECO:0007669"/>
    <property type="project" value="UniProtKB-SubCell"/>
</dbReference>
<dbReference type="GO" id="GO:0005634">
    <property type="term" value="C:nucleus"/>
    <property type="evidence" value="ECO:0007669"/>
    <property type="project" value="UniProtKB-SubCell"/>
</dbReference>
<accession>A0A6A4X3C7</accession>
<dbReference type="GO" id="GO:0003924">
    <property type="term" value="F:GTPase activity"/>
    <property type="evidence" value="ECO:0007669"/>
    <property type="project" value="InterPro"/>
</dbReference>
<keyword evidence="12" id="KW-1185">Reference proteome</keyword>
<dbReference type="SUPFAM" id="SSF52540">
    <property type="entry name" value="P-loop containing nucleoside triphosphate hydrolases"/>
    <property type="match status" value="1"/>
</dbReference>
<dbReference type="OrthoDB" id="243313at2759"/>
<dbReference type="FunFam" id="3.40.50.300:FF:000888">
    <property type="entry name" value="GPN-loop GTPase 1"/>
    <property type="match status" value="1"/>
</dbReference>
<keyword evidence="6 9" id="KW-0342">GTP-binding</keyword>
<dbReference type="Proteomes" id="UP000440578">
    <property type="component" value="Unassembled WGS sequence"/>
</dbReference>
<dbReference type="InterPro" id="IPR004130">
    <property type="entry name" value="Gpn"/>
</dbReference>
<gene>
    <name evidence="11" type="primary">GPN1_0</name>
    <name evidence="11" type="ORF">FJT64_019936</name>
</gene>
<evidence type="ECO:0000256" key="6">
    <source>
        <dbReference type="ARBA" id="ARBA00023134"/>
    </source>
</evidence>
<evidence type="ECO:0000313" key="12">
    <source>
        <dbReference type="Proteomes" id="UP000440578"/>
    </source>
</evidence>
<dbReference type="PANTHER" id="PTHR21231:SF8">
    <property type="entry name" value="GPN-LOOP GTPASE 1"/>
    <property type="match status" value="1"/>
</dbReference>
<dbReference type="PANTHER" id="PTHR21231">
    <property type="entry name" value="XPA-BINDING PROTEIN 1-RELATED"/>
    <property type="match status" value="1"/>
</dbReference>
<evidence type="ECO:0000313" key="11">
    <source>
        <dbReference type="EMBL" id="KAF0308911.1"/>
    </source>
</evidence>
<dbReference type="InterPro" id="IPR030230">
    <property type="entry name" value="Gpn1/Npa3/XAB1"/>
</dbReference>
<dbReference type="CDD" id="cd17870">
    <property type="entry name" value="GPN1"/>
    <property type="match status" value="1"/>
</dbReference>
<dbReference type="InterPro" id="IPR027417">
    <property type="entry name" value="P-loop_NTPase"/>
</dbReference>
<dbReference type="EC" id="3.6.5.-" evidence="9"/>
<evidence type="ECO:0000256" key="9">
    <source>
        <dbReference type="RuleBase" id="RU365059"/>
    </source>
</evidence>
<feature type="compositionally biased region" description="Low complexity" evidence="10">
    <location>
        <begin position="18"/>
        <end position="33"/>
    </location>
</feature>
<evidence type="ECO:0000256" key="8">
    <source>
        <dbReference type="ARBA" id="ARBA00055682"/>
    </source>
</evidence>
<evidence type="ECO:0000256" key="3">
    <source>
        <dbReference type="ARBA" id="ARBA00022741"/>
    </source>
</evidence>
<reference evidence="11 12" key="1">
    <citation type="submission" date="2019-07" db="EMBL/GenBank/DDBJ databases">
        <title>Draft genome assembly of a fouling barnacle, Amphibalanus amphitrite (Darwin, 1854): The first reference genome for Thecostraca.</title>
        <authorList>
            <person name="Kim W."/>
        </authorList>
    </citation>
    <scope>NUCLEOTIDE SEQUENCE [LARGE SCALE GENOMIC DNA]</scope>
    <source>
        <strain evidence="11">SNU_AA5</strain>
        <tissue evidence="11">Soma without cirri and trophi</tissue>
    </source>
</reference>
<name>A0A6A4X3C7_AMPAM</name>
<keyword evidence="5" id="KW-0175">Coiled coil</keyword>
<dbReference type="Pfam" id="PF03029">
    <property type="entry name" value="ATP_bind_1"/>
    <property type="match status" value="1"/>
</dbReference>
<dbReference type="GO" id="GO:0005525">
    <property type="term" value="F:GTP binding"/>
    <property type="evidence" value="ECO:0007669"/>
    <property type="project" value="UniProtKB-KW"/>
</dbReference>
<evidence type="ECO:0000256" key="4">
    <source>
        <dbReference type="ARBA" id="ARBA00022801"/>
    </source>
</evidence>
<dbReference type="Gene3D" id="3.40.50.300">
    <property type="entry name" value="P-loop containing nucleotide triphosphate hydrolases"/>
    <property type="match status" value="1"/>
</dbReference>
<comment type="function">
    <text evidence="8 9">Small GTPase required for proper nuclear import of RNA polymerase II (RNAPII). May act at an RNAP assembly step prior to nuclear import.</text>
</comment>
<dbReference type="EMBL" id="VIIS01000453">
    <property type="protein sequence ID" value="KAF0308911.1"/>
    <property type="molecule type" value="Genomic_DNA"/>
</dbReference>
<evidence type="ECO:0000256" key="5">
    <source>
        <dbReference type="ARBA" id="ARBA00023054"/>
    </source>
</evidence>
<comment type="caution">
    <text evidence="11">The sequence shown here is derived from an EMBL/GenBank/DDBJ whole genome shotgun (WGS) entry which is preliminary data.</text>
</comment>
<evidence type="ECO:0000256" key="1">
    <source>
        <dbReference type="ARBA" id="ARBA00005290"/>
    </source>
</evidence>
<protein>
    <recommendedName>
        <fullName evidence="9">GPN-loop GTPase</fullName>
        <ecNumber evidence="9">3.6.5.-</ecNumber>
    </recommendedName>
</protein>
<keyword evidence="4 9" id="KW-0378">Hydrolase</keyword>
<evidence type="ECO:0000256" key="7">
    <source>
        <dbReference type="ARBA" id="ARBA00023242"/>
    </source>
</evidence>
<feature type="region of interest" description="Disordered" evidence="10">
    <location>
        <begin position="309"/>
        <end position="393"/>
    </location>
</feature>
<evidence type="ECO:0000256" key="10">
    <source>
        <dbReference type="SAM" id="MobiDB-lite"/>
    </source>
</evidence>